<evidence type="ECO:0000313" key="1">
    <source>
        <dbReference type="EMBL" id="KAK8960436.1"/>
    </source>
</evidence>
<sequence>MLNQCSAEVDHELVLPINSKVKKMVNGLNNNLPAAKFTYFDSYNMILGIIRNHENYSTRVVKVLFFLLT</sequence>
<dbReference type="Proteomes" id="UP001412067">
    <property type="component" value="Unassembled WGS sequence"/>
</dbReference>
<name>A0ABR2M8S9_9ASPA</name>
<accession>A0ABR2M8S9</accession>
<protein>
    <submittedName>
        <fullName evidence="1">Uncharacterized protein</fullName>
    </submittedName>
</protein>
<evidence type="ECO:0000313" key="2">
    <source>
        <dbReference type="Proteomes" id="UP001412067"/>
    </source>
</evidence>
<organism evidence="1 2">
    <name type="scientific">Platanthera guangdongensis</name>
    <dbReference type="NCBI Taxonomy" id="2320717"/>
    <lineage>
        <taxon>Eukaryota</taxon>
        <taxon>Viridiplantae</taxon>
        <taxon>Streptophyta</taxon>
        <taxon>Embryophyta</taxon>
        <taxon>Tracheophyta</taxon>
        <taxon>Spermatophyta</taxon>
        <taxon>Magnoliopsida</taxon>
        <taxon>Liliopsida</taxon>
        <taxon>Asparagales</taxon>
        <taxon>Orchidaceae</taxon>
        <taxon>Orchidoideae</taxon>
        <taxon>Orchideae</taxon>
        <taxon>Orchidinae</taxon>
        <taxon>Platanthera</taxon>
    </lineage>
</organism>
<comment type="caution">
    <text evidence="1">The sequence shown here is derived from an EMBL/GenBank/DDBJ whole genome shotgun (WGS) entry which is preliminary data.</text>
</comment>
<proteinExistence type="predicted"/>
<reference evidence="1 2" key="1">
    <citation type="journal article" date="2022" name="Nat. Plants">
        <title>Genomes of leafy and leafless Platanthera orchids illuminate the evolution of mycoheterotrophy.</title>
        <authorList>
            <person name="Li M.H."/>
            <person name="Liu K.W."/>
            <person name="Li Z."/>
            <person name="Lu H.C."/>
            <person name="Ye Q.L."/>
            <person name="Zhang D."/>
            <person name="Wang J.Y."/>
            <person name="Li Y.F."/>
            <person name="Zhong Z.M."/>
            <person name="Liu X."/>
            <person name="Yu X."/>
            <person name="Liu D.K."/>
            <person name="Tu X.D."/>
            <person name="Liu B."/>
            <person name="Hao Y."/>
            <person name="Liao X.Y."/>
            <person name="Jiang Y.T."/>
            <person name="Sun W.H."/>
            <person name="Chen J."/>
            <person name="Chen Y.Q."/>
            <person name="Ai Y."/>
            <person name="Zhai J.W."/>
            <person name="Wu S.S."/>
            <person name="Zhou Z."/>
            <person name="Hsiao Y.Y."/>
            <person name="Wu W.L."/>
            <person name="Chen Y.Y."/>
            <person name="Lin Y.F."/>
            <person name="Hsu J.L."/>
            <person name="Li C.Y."/>
            <person name="Wang Z.W."/>
            <person name="Zhao X."/>
            <person name="Zhong W.Y."/>
            <person name="Ma X.K."/>
            <person name="Ma L."/>
            <person name="Huang J."/>
            <person name="Chen G.Z."/>
            <person name="Huang M.Z."/>
            <person name="Huang L."/>
            <person name="Peng D.H."/>
            <person name="Luo Y.B."/>
            <person name="Zou S.Q."/>
            <person name="Chen S.P."/>
            <person name="Lan S."/>
            <person name="Tsai W.C."/>
            <person name="Van de Peer Y."/>
            <person name="Liu Z.J."/>
        </authorList>
    </citation>
    <scope>NUCLEOTIDE SEQUENCE [LARGE SCALE GENOMIC DNA]</scope>
    <source>
        <strain evidence="1">Lor288</strain>
    </source>
</reference>
<gene>
    <name evidence="1" type="ORF">KSP40_PGU008016</name>
</gene>
<keyword evidence="2" id="KW-1185">Reference proteome</keyword>
<dbReference type="EMBL" id="JBBWWR010000010">
    <property type="protein sequence ID" value="KAK8960436.1"/>
    <property type="molecule type" value="Genomic_DNA"/>
</dbReference>